<dbReference type="SUPFAM" id="SSF56112">
    <property type="entry name" value="Protein kinase-like (PK-like)"/>
    <property type="match status" value="1"/>
</dbReference>
<evidence type="ECO:0000259" key="1">
    <source>
        <dbReference type="Pfam" id="PF01636"/>
    </source>
</evidence>
<feature type="domain" description="Aminoglycoside phosphotransferase" evidence="1">
    <location>
        <begin position="24"/>
        <end position="261"/>
    </location>
</feature>
<dbReference type="AlphaFoldDB" id="A0A8J3I6M1"/>
<comment type="caution">
    <text evidence="2">The sequence shown here is derived from an EMBL/GenBank/DDBJ whole genome shotgun (WGS) entry which is preliminary data.</text>
</comment>
<organism evidence="2 3">
    <name type="scientific">Ktedonospora formicarum</name>
    <dbReference type="NCBI Taxonomy" id="2778364"/>
    <lineage>
        <taxon>Bacteria</taxon>
        <taxon>Bacillati</taxon>
        <taxon>Chloroflexota</taxon>
        <taxon>Ktedonobacteria</taxon>
        <taxon>Ktedonobacterales</taxon>
        <taxon>Ktedonobacteraceae</taxon>
        <taxon>Ktedonospora</taxon>
    </lineage>
</organism>
<evidence type="ECO:0000313" key="3">
    <source>
        <dbReference type="Proteomes" id="UP000612362"/>
    </source>
</evidence>
<accession>A0A8J3I6M1</accession>
<dbReference type="Proteomes" id="UP000612362">
    <property type="component" value="Unassembled WGS sequence"/>
</dbReference>
<evidence type="ECO:0000313" key="2">
    <source>
        <dbReference type="EMBL" id="GHO45669.1"/>
    </source>
</evidence>
<reference evidence="2" key="1">
    <citation type="submission" date="2020-10" db="EMBL/GenBank/DDBJ databases">
        <title>Taxonomic study of unclassified bacteria belonging to the class Ktedonobacteria.</title>
        <authorList>
            <person name="Yabe S."/>
            <person name="Wang C.M."/>
            <person name="Zheng Y."/>
            <person name="Sakai Y."/>
            <person name="Cavaletti L."/>
            <person name="Monciardini P."/>
            <person name="Donadio S."/>
        </authorList>
    </citation>
    <scope>NUCLEOTIDE SEQUENCE</scope>
    <source>
        <strain evidence="2">SOSP1-1</strain>
    </source>
</reference>
<sequence length="335" mass="37727">MHSDLAQKLCNAYHLGDSLVPPRAVKGGLLHKMWQLETTQGRYAVKQLNPAIMLKPGIEHAYRASERIASEMRRRDIPAIAALERAGDPLYQDDDGSFLIYPWREGRMLSTNSAEPEQARQIGAILASMHAAALRLPEDQEEEWEHFSDDTWDKLTFHAASRDLSWAYSARAAMPRLIAWSHLYEEAGPTLLQRQVVSHRDLDQKNVLWHVSGTPFLLDWEAAGSINPTLELVGVALCWSGLVAGEVRKESFDAVLEGYHRTGGVLHEDSEIALHGFLGTWLGWLLFNMRRSLGESVESEDARLLGEREVGSTLKLLHAFNTQMPTWASLIDAWR</sequence>
<name>A0A8J3I6M1_9CHLR</name>
<dbReference type="Pfam" id="PF01636">
    <property type="entry name" value="APH"/>
    <property type="match status" value="1"/>
</dbReference>
<gene>
    <name evidence="2" type="ORF">KSX_38320</name>
</gene>
<dbReference type="InterPro" id="IPR011009">
    <property type="entry name" value="Kinase-like_dom_sf"/>
</dbReference>
<keyword evidence="3" id="KW-1185">Reference proteome</keyword>
<dbReference type="EMBL" id="BNJF01000001">
    <property type="protein sequence ID" value="GHO45669.1"/>
    <property type="molecule type" value="Genomic_DNA"/>
</dbReference>
<dbReference type="RefSeq" id="WP_220194980.1">
    <property type="nucleotide sequence ID" value="NZ_BNJF01000001.1"/>
</dbReference>
<dbReference type="InterPro" id="IPR002575">
    <property type="entry name" value="Aminoglycoside_PTrfase"/>
</dbReference>
<protein>
    <recommendedName>
        <fullName evidence="1">Aminoglycoside phosphotransferase domain-containing protein</fullName>
    </recommendedName>
</protein>
<proteinExistence type="predicted"/>
<dbReference type="Gene3D" id="3.90.1200.10">
    <property type="match status" value="1"/>
</dbReference>